<dbReference type="AlphaFoldDB" id="J4WTT6"/>
<dbReference type="InterPro" id="IPR016866">
    <property type="entry name" value="UCP028069"/>
</dbReference>
<dbReference type="STRING" id="1123866.NT01SARS_0583"/>
<sequence length="251" mass="29128">MKNTLKFSAITFIFSIGVLAQEIVDETLNTQVDANIPGVVAQKEIDNLDEQAKKLYYEFKDTVSEYEGLKRYDDQLEKIVFSQEDEIRDIIRQIDSLDNVNKEILPFLKETVDSLRKFINLDMPFLKESRIARIDDLDSIILQSNVTTAEKFRKVFEAYQLEAAFGNTIETYPGFIELDDQTITVDYFRIGRLGWYYRSANGRETGYWDKFNEAWVHTNGKLNDEIKLALDIANRQTPPNFISLPVQPVEK</sequence>
<dbReference type="Pfam" id="PF11932">
    <property type="entry name" value="DUF3450"/>
    <property type="match status" value="1"/>
</dbReference>
<dbReference type="HOGENOM" id="CLU_085088_0_0_6"/>
<evidence type="ECO:0000313" key="2">
    <source>
        <dbReference type="Proteomes" id="UP000010305"/>
    </source>
</evidence>
<name>J4WTT6_9GAMM</name>
<dbReference type="Proteomes" id="UP000010305">
    <property type="component" value="Unassembled WGS sequence"/>
</dbReference>
<organism evidence="1 2">
    <name type="scientific">SAR86 cluster bacterium SAR86A</name>
    <dbReference type="NCBI Taxonomy" id="1123866"/>
    <lineage>
        <taxon>Bacteria</taxon>
        <taxon>Pseudomonadati</taxon>
        <taxon>Pseudomonadota</taxon>
        <taxon>Gammaproteobacteria</taxon>
        <taxon>SAR86 cluster</taxon>
    </lineage>
</organism>
<dbReference type="PIRSF" id="PIRSF028069">
    <property type="entry name" value="UCP028069"/>
    <property type="match status" value="1"/>
</dbReference>
<dbReference type="EMBL" id="JH611156">
    <property type="protein sequence ID" value="EJP72095.1"/>
    <property type="molecule type" value="Genomic_DNA"/>
</dbReference>
<protein>
    <submittedName>
        <fullName evidence="1">Putative TonB system biopolymer transport component</fullName>
    </submittedName>
</protein>
<reference evidence="1 2" key="1">
    <citation type="journal article" date="2012" name="ISME J.">
        <title>Genomic insights to SAR86, an abundant and uncultivated marine bacterial lineage.</title>
        <authorList>
            <person name="Dupont C.L."/>
            <person name="Rusch D.B."/>
            <person name="Yooseph S."/>
            <person name="Lombardo M.J."/>
            <person name="Richter R.A."/>
            <person name="Valas R."/>
            <person name="Novotny M."/>
            <person name="Yee-Greenbaum J."/>
            <person name="Selengut J.D."/>
            <person name="Haft D.H."/>
            <person name="Halpern A.L."/>
            <person name="Lasken R.S."/>
            <person name="Nealson K."/>
            <person name="Friedman R."/>
            <person name="Venter J.C."/>
        </authorList>
    </citation>
    <scope>NUCLEOTIDE SEQUENCE [LARGE SCALE GENOMIC DNA]</scope>
</reference>
<evidence type="ECO:0000313" key="1">
    <source>
        <dbReference type="EMBL" id="EJP72095.1"/>
    </source>
</evidence>
<gene>
    <name evidence="1" type="ORF">NT01SARS_0583</name>
</gene>
<accession>J4WTT6</accession>
<proteinExistence type="predicted"/>